<keyword evidence="2" id="KW-1185">Reference proteome</keyword>
<dbReference type="Proteomes" id="UP000307140">
    <property type="component" value="Unassembled WGS sequence"/>
</dbReference>
<reference evidence="1 2" key="1">
    <citation type="submission" date="2019-05" db="EMBL/GenBank/DDBJ databases">
        <title>Polaribacter aestuariivivens sp. nov., isolated from a tidal flat.</title>
        <authorList>
            <person name="Yoon J.-H."/>
        </authorList>
    </citation>
    <scope>NUCLEOTIDE SEQUENCE [LARGE SCALE GENOMIC DNA]</scope>
    <source>
        <strain evidence="1 2">DBTF-3</strain>
    </source>
</reference>
<dbReference type="RefSeq" id="WP_138537528.1">
    <property type="nucleotide sequence ID" value="NZ_VANR01000008.1"/>
</dbReference>
<evidence type="ECO:0000313" key="1">
    <source>
        <dbReference type="EMBL" id="TMM28663.1"/>
    </source>
</evidence>
<name>A0A5S3N0I4_9FLAO</name>
<evidence type="ECO:0000313" key="2">
    <source>
        <dbReference type="Proteomes" id="UP000307140"/>
    </source>
</evidence>
<comment type="caution">
    <text evidence="1">The sequence shown here is derived from an EMBL/GenBank/DDBJ whole genome shotgun (WGS) entry which is preliminary data.</text>
</comment>
<dbReference type="EMBL" id="VANR01000008">
    <property type="protein sequence ID" value="TMM28663.1"/>
    <property type="molecule type" value="Genomic_DNA"/>
</dbReference>
<protein>
    <submittedName>
        <fullName evidence="1">Uncharacterized protein</fullName>
    </submittedName>
</protein>
<gene>
    <name evidence="1" type="ORF">FDT66_13755</name>
</gene>
<dbReference type="AlphaFoldDB" id="A0A5S3N0I4"/>
<sequence>MKSNQFSLVLSQTLKGKTVLEKPSCRFSVNWDFEKNMGLATLHSINGSEVNITLHPLGISGSLDFMSDIKPTSFSVNANNDNSVALVEVIIYRVILDLDEKGENPSVAIMFGKNGENIQTSQNFSENSVAKELPSVK</sequence>
<dbReference type="OrthoDB" id="1447643at2"/>
<accession>A0A5S3N0I4</accession>
<proteinExistence type="predicted"/>
<organism evidence="1 2">
    <name type="scientific">Polaribacter aestuariivivens</name>
    <dbReference type="NCBI Taxonomy" id="2304626"/>
    <lineage>
        <taxon>Bacteria</taxon>
        <taxon>Pseudomonadati</taxon>
        <taxon>Bacteroidota</taxon>
        <taxon>Flavobacteriia</taxon>
        <taxon>Flavobacteriales</taxon>
        <taxon>Flavobacteriaceae</taxon>
    </lineage>
</organism>